<dbReference type="PANTHER" id="PTHR10948:SF23">
    <property type="entry name" value="TRANSPOSASE INSI FOR INSERTION SEQUENCE ELEMENT IS30A-RELATED"/>
    <property type="match status" value="1"/>
</dbReference>
<dbReference type="Pfam" id="PF00665">
    <property type="entry name" value="rve"/>
    <property type="match status" value="1"/>
</dbReference>
<comment type="caution">
    <text evidence="3">The sequence shown here is derived from an EMBL/GenBank/DDBJ whole genome shotgun (WGS) entry which is preliminary data.</text>
</comment>
<dbReference type="InterPro" id="IPR053392">
    <property type="entry name" value="Transposase_IS30-like"/>
</dbReference>
<protein>
    <submittedName>
        <fullName evidence="3">IS30 family transposase</fullName>
    </submittedName>
</protein>
<dbReference type="PANTHER" id="PTHR10948">
    <property type="entry name" value="TRANSPOSASE"/>
    <property type="match status" value="1"/>
</dbReference>
<reference evidence="4" key="1">
    <citation type="journal article" date="2019" name="Int. J. Syst. Evol. Microbiol.">
        <title>The Global Catalogue of Microorganisms (GCM) 10K type strain sequencing project: providing services to taxonomists for standard genome sequencing and annotation.</title>
        <authorList>
            <consortium name="The Broad Institute Genomics Platform"/>
            <consortium name="The Broad Institute Genome Sequencing Center for Infectious Disease"/>
            <person name="Wu L."/>
            <person name="Ma J."/>
        </authorList>
    </citation>
    <scope>NUCLEOTIDE SEQUENCE [LARGE SCALE GENOMIC DNA]</scope>
    <source>
        <strain evidence="4">CGMCC 4.1469</strain>
    </source>
</reference>
<evidence type="ECO:0000313" key="4">
    <source>
        <dbReference type="Proteomes" id="UP001596052"/>
    </source>
</evidence>
<dbReference type="RefSeq" id="WP_377172273.1">
    <property type="nucleotide sequence ID" value="NZ_JBHSMQ010000024.1"/>
</dbReference>
<dbReference type="Gene3D" id="1.10.10.60">
    <property type="entry name" value="Homeodomain-like"/>
    <property type="match status" value="1"/>
</dbReference>
<keyword evidence="1" id="KW-0233">DNA recombination</keyword>
<dbReference type="NCBIfam" id="NF033563">
    <property type="entry name" value="transpos_IS30"/>
    <property type="match status" value="1"/>
</dbReference>
<dbReference type="Proteomes" id="UP001596052">
    <property type="component" value="Unassembled WGS sequence"/>
</dbReference>
<dbReference type="Pfam" id="PF13936">
    <property type="entry name" value="HTH_38"/>
    <property type="match status" value="1"/>
</dbReference>
<dbReference type="Gene3D" id="3.30.420.10">
    <property type="entry name" value="Ribonuclease H-like superfamily/Ribonuclease H"/>
    <property type="match status" value="1"/>
</dbReference>
<evidence type="ECO:0000256" key="1">
    <source>
        <dbReference type="ARBA" id="ARBA00023172"/>
    </source>
</evidence>
<dbReference type="InterPro" id="IPR051917">
    <property type="entry name" value="Transposase-Integrase"/>
</dbReference>
<dbReference type="EMBL" id="JBHSMQ010000024">
    <property type="protein sequence ID" value="MFC5458185.1"/>
    <property type="molecule type" value="Genomic_DNA"/>
</dbReference>
<accession>A0ABW0KY99</accession>
<dbReference type="SUPFAM" id="SSF46689">
    <property type="entry name" value="Homeodomain-like"/>
    <property type="match status" value="1"/>
</dbReference>
<dbReference type="InterPro" id="IPR012337">
    <property type="entry name" value="RNaseH-like_sf"/>
</dbReference>
<sequence>MKRYHHLTVFHRRAIGQLLKQGVSKTKIATILGVHRTTIYREFRRNRSGFGYCCFIANDMTQHRRLMANHKRSKLTLDVKRFIRAKLILKLSPEQIASLFSNQFGHTFTAQSIYRHIRSYEGHTLGLRTLLRRKGKRYFASSSRRAAVRNRPSIDCRPTAFSDRSTFGHWEADLMEGARKQAGSLLVLVERKSRYTLIRHVSNKKAASVSKAIIHALRRFQTLSITYDNGCEFASYKSVAQATGGEPFFCHPYHAWEKGTVENTIGLIREYCPKGEPVSNRITEHRKTQNQLNFRPRKTLGFQSPHSLLPFLLKPI</sequence>
<gene>
    <name evidence="3" type="ORF">ACFQDI_25190</name>
</gene>
<proteinExistence type="predicted"/>
<dbReference type="SUPFAM" id="SSF53098">
    <property type="entry name" value="Ribonuclease H-like"/>
    <property type="match status" value="1"/>
</dbReference>
<dbReference type="InterPro" id="IPR025246">
    <property type="entry name" value="IS30-like_HTH"/>
</dbReference>
<dbReference type="InterPro" id="IPR009057">
    <property type="entry name" value="Homeodomain-like_sf"/>
</dbReference>
<dbReference type="InterPro" id="IPR001584">
    <property type="entry name" value="Integrase_cat-core"/>
</dbReference>
<organism evidence="3 4">
    <name type="scientific">Prosthecobacter fluviatilis</name>
    <dbReference type="NCBI Taxonomy" id="445931"/>
    <lineage>
        <taxon>Bacteria</taxon>
        <taxon>Pseudomonadati</taxon>
        <taxon>Verrucomicrobiota</taxon>
        <taxon>Verrucomicrobiia</taxon>
        <taxon>Verrucomicrobiales</taxon>
        <taxon>Verrucomicrobiaceae</taxon>
        <taxon>Prosthecobacter</taxon>
    </lineage>
</organism>
<evidence type="ECO:0000313" key="3">
    <source>
        <dbReference type="EMBL" id="MFC5458185.1"/>
    </source>
</evidence>
<dbReference type="PROSITE" id="PS50994">
    <property type="entry name" value="INTEGRASE"/>
    <property type="match status" value="1"/>
</dbReference>
<evidence type="ECO:0000259" key="2">
    <source>
        <dbReference type="PROSITE" id="PS50994"/>
    </source>
</evidence>
<name>A0ABW0KY99_9BACT</name>
<feature type="domain" description="Integrase catalytic" evidence="2">
    <location>
        <begin position="154"/>
        <end position="316"/>
    </location>
</feature>
<dbReference type="InterPro" id="IPR036397">
    <property type="entry name" value="RNaseH_sf"/>
</dbReference>
<keyword evidence="4" id="KW-1185">Reference proteome</keyword>